<evidence type="ECO:0000313" key="2">
    <source>
        <dbReference type="EMBL" id="QOY85011.1"/>
    </source>
</evidence>
<feature type="transmembrane region" description="Helical" evidence="1">
    <location>
        <begin position="97"/>
        <end position="118"/>
    </location>
</feature>
<dbReference type="InterPro" id="IPR037185">
    <property type="entry name" value="EmrE-like"/>
</dbReference>
<proteinExistence type="predicted"/>
<evidence type="ECO:0008006" key="4">
    <source>
        <dbReference type="Google" id="ProtNLM"/>
    </source>
</evidence>
<dbReference type="AlphaFoldDB" id="A0A7S7SI32"/>
<evidence type="ECO:0000256" key="1">
    <source>
        <dbReference type="SAM" id="Phobius"/>
    </source>
</evidence>
<gene>
    <name evidence="2" type="ORF">IRI77_19370</name>
</gene>
<dbReference type="Proteomes" id="UP000593892">
    <property type="component" value="Chromosome"/>
</dbReference>
<dbReference type="RefSeq" id="WP_194446681.1">
    <property type="nucleotide sequence ID" value="NZ_CP063849.1"/>
</dbReference>
<feature type="transmembrane region" description="Helical" evidence="1">
    <location>
        <begin position="74"/>
        <end position="91"/>
    </location>
</feature>
<evidence type="ECO:0000313" key="3">
    <source>
        <dbReference type="Proteomes" id="UP000593892"/>
    </source>
</evidence>
<protein>
    <recommendedName>
        <fullName evidence="4">Small multidrug resistance family-3 protein</fullName>
    </recommendedName>
</protein>
<keyword evidence="1" id="KW-0812">Transmembrane</keyword>
<reference evidence="2 3" key="1">
    <citation type="submission" date="2020-10" db="EMBL/GenBank/DDBJ databases">
        <title>Complete genome sequence of Paludibaculum fermentans P105T, a facultatively anaerobic acidobacterium capable of dissimilatory Fe(III) reduction.</title>
        <authorList>
            <person name="Dedysh S.N."/>
            <person name="Beletsky A.V."/>
            <person name="Kulichevskaya I.S."/>
            <person name="Mardanov A.V."/>
            <person name="Ravin N.V."/>
        </authorList>
    </citation>
    <scope>NUCLEOTIDE SEQUENCE [LARGE SCALE GENOMIC DNA]</scope>
    <source>
        <strain evidence="2 3">P105</strain>
    </source>
</reference>
<organism evidence="2 3">
    <name type="scientific">Paludibaculum fermentans</name>
    <dbReference type="NCBI Taxonomy" id="1473598"/>
    <lineage>
        <taxon>Bacteria</taxon>
        <taxon>Pseudomonadati</taxon>
        <taxon>Acidobacteriota</taxon>
        <taxon>Terriglobia</taxon>
        <taxon>Bryobacterales</taxon>
        <taxon>Bryobacteraceae</taxon>
        <taxon>Paludibaculum</taxon>
    </lineage>
</organism>
<dbReference type="SUPFAM" id="SSF103481">
    <property type="entry name" value="Multidrug resistance efflux transporter EmrE"/>
    <property type="match status" value="1"/>
</dbReference>
<dbReference type="EMBL" id="CP063849">
    <property type="protein sequence ID" value="QOY85011.1"/>
    <property type="molecule type" value="Genomic_DNA"/>
</dbReference>
<keyword evidence="3" id="KW-1185">Reference proteome</keyword>
<accession>A0A7S7SI32</accession>
<dbReference type="KEGG" id="pfer:IRI77_19370"/>
<name>A0A7S7SI32_PALFE</name>
<dbReference type="Gene3D" id="1.10.3730.20">
    <property type="match status" value="1"/>
</dbReference>
<sequence>MSFPLLSREPGPVLTYLVLAAAAFLEAFGDSCFQSALYRSTGPARFLAAGFGVLALAAYGFTVNLPRWDFGRLLGIYVVFFFLCAQLLAWLRFDQRPSLPVCLGGVLIVAGGCVISFWRV</sequence>
<feature type="transmembrane region" description="Helical" evidence="1">
    <location>
        <begin position="45"/>
        <end position="62"/>
    </location>
</feature>
<keyword evidence="1" id="KW-1133">Transmembrane helix</keyword>
<keyword evidence="1" id="KW-0472">Membrane</keyword>